<comment type="similarity">
    <text evidence="2">Belongs to the TAF9 family.</text>
</comment>
<evidence type="ECO:0000256" key="2">
    <source>
        <dbReference type="ARBA" id="ARBA00007646"/>
    </source>
</evidence>
<keyword evidence="3" id="KW-0805">Transcription regulation</keyword>
<evidence type="ECO:0000256" key="1">
    <source>
        <dbReference type="ARBA" id="ARBA00004123"/>
    </source>
</evidence>
<dbReference type="EMBL" id="JAVRJZ010001282">
    <property type="protein sequence ID" value="KAK2701906.1"/>
    <property type="molecule type" value="Genomic_DNA"/>
</dbReference>
<proteinExistence type="inferred from homology"/>
<accession>A0AA88KTC6</accession>
<dbReference type="FunFam" id="1.10.20.10:FF:000018">
    <property type="entry name" value="Transcription initiation factor TFIID subunit 9"/>
    <property type="match status" value="1"/>
</dbReference>
<evidence type="ECO:0000256" key="5">
    <source>
        <dbReference type="ARBA" id="ARBA00023242"/>
    </source>
</evidence>
<dbReference type="GO" id="GO:0003713">
    <property type="term" value="F:transcription coactivator activity"/>
    <property type="evidence" value="ECO:0007669"/>
    <property type="project" value="TreeGrafter"/>
</dbReference>
<dbReference type="InterPro" id="IPR003162">
    <property type="entry name" value="TFIID-31"/>
</dbReference>
<keyword evidence="7" id="KW-1185">Reference proteome</keyword>
<reference evidence="6" key="1">
    <citation type="submission" date="2023-07" db="EMBL/GenBank/DDBJ databases">
        <title>Chromosome-level genome assembly of Artemia franciscana.</title>
        <authorList>
            <person name="Jo E."/>
        </authorList>
    </citation>
    <scope>NUCLEOTIDE SEQUENCE</scope>
    <source>
        <tissue evidence="6">Whole body</tissue>
    </source>
</reference>
<dbReference type="CDD" id="cd07979">
    <property type="entry name" value="HFD_TAF9"/>
    <property type="match status" value="1"/>
</dbReference>
<dbReference type="Proteomes" id="UP001187531">
    <property type="component" value="Unassembled WGS sequence"/>
</dbReference>
<evidence type="ECO:0000313" key="7">
    <source>
        <dbReference type="Proteomes" id="UP001187531"/>
    </source>
</evidence>
<comment type="caution">
    <text evidence="6">The sequence shown here is derived from an EMBL/GenBank/DDBJ whole genome shotgun (WGS) entry which is preliminary data.</text>
</comment>
<dbReference type="Gene3D" id="1.10.20.10">
    <property type="entry name" value="Histone, subunit A"/>
    <property type="match status" value="1"/>
</dbReference>
<comment type="subcellular location">
    <subcellularLocation>
        <location evidence="1">Nucleus</location>
    </subcellularLocation>
</comment>
<dbReference type="PANTHER" id="PTHR48068">
    <property type="entry name" value="TAF9 RNA POLYMERASE II, TATA BOX-BINDING PROTEIN (TBP)-ASSOCIATED FACTOR"/>
    <property type="match status" value="1"/>
</dbReference>
<dbReference type="SUPFAM" id="SSF47113">
    <property type="entry name" value="Histone-fold"/>
    <property type="match status" value="1"/>
</dbReference>
<dbReference type="GO" id="GO:0000124">
    <property type="term" value="C:SAGA complex"/>
    <property type="evidence" value="ECO:0007669"/>
    <property type="project" value="TreeGrafter"/>
</dbReference>
<dbReference type="InterPro" id="IPR051431">
    <property type="entry name" value="TFIID_subunit_9"/>
</dbReference>
<dbReference type="Pfam" id="PF02291">
    <property type="entry name" value="TFIID-31kDa"/>
    <property type="match status" value="1"/>
</dbReference>
<keyword evidence="5" id="KW-0539">Nucleus</keyword>
<dbReference type="GO" id="GO:0016251">
    <property type="term" value="F:RNA polymerase II general transcription initiation factor activity"/>
    <property type="evidence" value="ECO:0007669"/>
    <property type="project" value="TreeGrafter"/>
</dbReference>
<dbReference type="GO" id="GO:0051123">
    <property type="term" value="P:RNA polymerase II preinitiation complex assembly"/>
    <property type="evidence" value="ECO:0007669"/>
    <property type="project" value="TreeGrafter"/>
</dbReference>
<evidence type="ECO:0000256" key="4">
    <source>
        <dbReference type="ARBA" id="ARBA00023163"/>
    </source>
</evidence>
<protein>
    <recommendedName>
        <fullName evidence="8">Transcription initiation factor TFIID subunit 9</fullName>
    </recommendedName>
</protein>
<sequence>MGNITFEECMLETRNETFKQRTFKTRHPKDALVNSSIIKELGVQEYDPRVVNQLLDFVYKYVTSMLDDSKIYSNHANKKNIDIEDVRLAVALRVEKDFTTPPPREVLMDIARTKNALPLSLVKAHCGLRLPADRYCLTACNYKLKPIKRSVIAPSLGQPVAIKSLPLTQTPLQSRPIVGTTLRTPSGVVIKPPGPSKMTTQTIGFSVQPQNIPRAVVKLGSSTGQTQTMDLAELSIANEECVTDARGIKREREDMHFDV</sequence>
<dbReference type="GO" id="GO:0005669">
    <property type="term" value="C:transcription factor TFIID complex"/>
    <property type="evidence" value="ECO:0007669"/>
    <property type="project" value="TreeGrafter"/>
</dbReference>
<name>A0AA88KTC6_ARTSF</name>
<dbReference type="GO" id="GO:0046982">
    <property type="term" value="F:protein heterodimerization activity"/>
    <property type="evidence" value="ECO:0007669"/>
    <property type="project" value="InterPro"/>
</dbReference>
<gene>
    <name evidence="6" type="ORF">QYM36_019454</name>
</gene>
<evidence type="ECO:0000256" key="3">
    <source>
        <dbReference type="ARBA" id="ARBA00023015"/>
    </source>
</evidence>
<organism evidence="6 7">
    <name type="scientific">Artemia franciscana</name>
    <name type="common">Brine shrimp</name>
    <name type="synonym">Artemia sanfranciscana</name>
    <dbReference type="NCBI Taxonomy" id="6661"/>
    <lineage>
        <taxon>Eukaryota</taxon>
        <taxon>Metazoa</taxon>
        <taxon>Ecdysozoa</taxon>
        <taxon>Arthropoda</taxon>
        <taxon>Crustacea</taxon>
        <taxon>Branchiopoda</taxon>
        <taxon>Anostraca</taxon>
        <taxon>Artemiidae</taxon>
        <taxon>Artemia</taxon>
    </lineage>
</organism>
<dbReference type="PANTHER" id="PTHR48068:SF4">
    <property type="entry name" value="TATA-BOX BINDING PROTEIN ASSOCIATED FACTOR 9"/>
    <property type="match status" value="1"/>
</dbReference>
<keyword evidence="4" id="KW-0804">Transcription</keyword>
<dbReference type="InterPro" id="IPR009072">
    <property type="entry name" value="Histone-fold"/>
</dbReference>
<evidence type="ECO:0000313" key="6">
    <source>
        <dbReference type="EMBL" id="KAK2701906.1"/>
    </source>
</evidence>
<dbReference type="AlphaFoldDB" id="A0AA88KTC6"/>
<evidence type="ECO:0008006" key="8">
    <source>
        <dbReference type="Google" id="ProtNLM"/>
    </source>
</evidence>